<gene>
    <name evidence="2" type="ORF">H0485_17520</name>
</gene>
<dbReference type="RefSeq" id="WP_226937247.1">
    <property type="nucleotide sequence ID" value="NZ_JACDXX010000020.1"/>
</dbReference>
<feature type="transmembrane region" description="Helical" evidence="1">
    <location>
        <begin position="73"/>
        <end position="92"/>
    </location>
</feature>
<sequence>MGSELTLAQRLRVAAALNGEARLTLDRASALWLVRMMEREEAVIRAQDAVMSLRADHAAREERRDKILRRTMVDLLSLSASALALAWAIAGWL</sequence>
<keyword evidence="3" id="KW-1185">Reference proteome</keyword>
<dbReference type="Proteomes" id="UP001198571">
    <property type="component" value="Unassembled WGS sequence"/>
</dbReference>
<name>A0ABS8CQZ4_9RHOB</name>
<keyword evidence="1" id="KW-1133">Transmembrane helix</keyword>
<reference evidence="2 3" key="1">
    <citation type="submission" date="2020-07" db="EMBL/GenBank/DDBJ databases">
        <title>Pseudogemmobacter sp. nov., isolated from poultry manure in Taiwan.</title>
        <authorList>
            <person name="Lin S.-Y."/>
            <person name="Tang Y.-S."/>
            <person name="Young C.-C."/>
        </authorList>
    </citation>
    <scope>NUCLEOTIDE SEQUENCE [LARGE SCALE GENOMIC DNA]</scope>
    <source>
        <strain evidence="2 3">CC-YST710</strain>
    </source>
</reference>
<evidence type="ECO:0000313" key="2">
    <source>
        <dbReference type="EMBL" id="MCB5411796.1"/>
    </source>
</evidence>
<keyword evidence="1" id="KW-0472">Membrane</keyword>
<dbReference type="EMBL" id="JACDXX010000020">
    <property type="protein sequence ID" value="MCB5411796.1"/>
    <property type="molecule type" value="Genomic_DNA"/>
</dbReference>
<protein>
    <submittedName>
        <fullName evidence="2">Uncharacterized protein</fullName>
    </submittedName>
</protein>
<proteinExistence type="predicted"/>
<evidence type="ECO:0000256" key="1">
    <source>
        <dbReference type="SAM" id="Phobius"/>
    </source>
</evidence>
<organism evidence="2 3">
    <name type="scientific">Pseudogemmobacter faecipullorum</name>
    <dbReference type="NCBI Taxonomy" id="2755041"/>
    <lineage>
        <taxon>Bacteria</taxon>
        <taxon>Pseudomonadati</taxon>
        <taxon>Pseudomonadota</taxon>
        <taxon>Alphaproteobacteria</taxon>
        <taxon>Rhodobacterales</taxon>
        <taxon>Paracoccaceae</taxon>
        <taxon>Pseudogemmobacter</taxon>
    </lineage>
</organism>
<keyword evidence="1" id="KW-0812">Transmembrane</keyword>
<accession>A0ABS8CQZ4</accession>
<evidence type="ECO:0000313" key="3">
    <source>
        <dbReference type="Proteomes" id="UP001198571"/>
    </source>
</evidence>
<comment type="caution">
    <text evidence="2">The sequence shown here is derived from an EMBL/GenBank/DDBJ whole genome shotgun (WGS) entry which is preliminary data.</text>
</comment>